<evidence type="ECO:0000313" key="2">
    <source>
        <dbReference type="EMBL" id="CAF1442899.1"/>
    </source>
</evidence>
<comment type="caution">
    <text evidence="2">The sequence shown here is derived from an EMBL/GenBank/DDBJ whole genome shotgun (WGS) entry which is preliminary data.</text>
</comment>
<evidence type="ECO:0000313" key="3">
    <source>
        <dbReference type="Proteomes" id="UP000663855"/>
    </source>
</evidence>
<dbReference type="EMBL" id="CAJNOV010011253">
    <property type="protein sequence ID" value="CAF1442899.1"/>
    <property type="molecule type" value="Genomic_DNA"/>
</dbReference>
<protein>
    <submittedName>
        <fullName evidence="2">Uncharacterized protein</fullName>
    </submittedName>
</protein>
<feature type="transmembrane region" description="Helical" evidence="1">
    <location>
        <begin position="20"/>
        <end position="40"/>
    </location>
</feature>
<evidence type="ECO:0000256" key="1">
    <source>
        <dbReference type="SAM" id="Phobius"/>
    </source>
</evidence>
<dbReference type="AlphaFoldDB" id="A0A815P162"/>
<gene>
    <name evidence="2" type="ORF">CJN711_LOCUS24164</name>
</gene>
<sequence>MDVKFIYSIQSIQDWKAKHVRLFILHLALPILVQHLPVLYSSHFSIYCILVKLFHCPKTLDEIDLAKKLIHFHCQTSSKVYDPKIELYSLHAHIHLPSQVRSKLYSFHDNHFYFILSPCKHIFLLLGHGGLAFTSAFCFESMIHYIKKKAFGTKNLASQIMYWCDIESIIQTKQIELPFPCLINEMKFDSELFNGHRDLFTKAIFNFVTTCSPVRS</sequence>
<keyword evidence="1" id="KW-0812">Transmembrane</keyword>
<keyword evidence="1" id="KW-1133">Transmembrane helix</keyword>
<name>A0A815P162_9BILA</name>
<feature type="transmembrane region" description="Helical" evidence="1">
    <location>
        <begin position="112"/>
        <end position="139"/>
    </location>
</feature>
<accession>A0A815P162</accession>
<organism evidence="2 3">
    <name type="scientific">Rotaria magnacalcarata</name>
    <dbReference type="NCBI Taxonomy" id="392030"/>
    <lineage>
        <taxon>Eukaryota</taxon>
        <taxon>Metazoa</taxon>
        <taxon>Spiralia</taxon>
        <taxon>Gnathifera</taxon>
        <taxon>Rotifera</taxon>
        <taxon>Eurotatoria</taxon>
        <taxon>Bdelloidea</taxon>
        <taxon>Philodinida</taxon>
        <taxon>Philodinidae</taxon>
        <taxon>Rotaria</taxon>
    </lineage>
</organism>
<keyword evidence="1" id="KW-0472">Membrane</keyword>
<reference evidence="2" key="1">
    <citation type="submission" date="2021-02" db="EMBL/GenBank/DDBJ databases">
        <authorList>
            <person name="Nowell W R."/>
        </authorList>
    </citation>
    <scope>NUCLEOTIDE SEQUENCE</scope>
</reference>
<dbReference type="Proteomes" id="UP000663855">
    <property type="component" value="Unassembled WGS sequence"/>
</dbReference>
<proteinExistence type="predicted"/>